<accession>A0ABS5HZ44</accession>
<name>A0ABS5HZ44_9GAMM</name>
<comment type="caution">
    <text evidence="1">The sequence shown here is derived from an EMBL/GenBank/DDBJ whole genome shotgun (WGS) entry which is preliminary data.</text>
</comment>
<dbReference type="Pfam" id="PF11869">
    <property type="entry name" value="DUF3389"/>
    <property type="match status" value="1"/>
</dbReference>
<gene>
    <name evidence="1" type="ORF">G3R48_03525</name>
</gene>
<organism evidence="1 2">
    <name type="scientific">Shewanella intestini</name>
    <dbReference type="NCBI Taxonomy" id="2017544"/>
    <lineage>
        <taxon>Bacteria</taxon>
        <taxon>Pseudomonadati</taxon>
        <taxon>Pseudomonadota</taxon>
        <taxon>Gammaproteobacteria</taxon>
        <taxon>Alteromonadales</taxon>
        <taxon>Shewanellaceae</taxon>
        <taxon>Shewanella</taxon>
    </lineage>
</organism>
<dbReference type="Proteomes" id="UP000811844">
    <property type="component" value="Unassembled WGS sequence"/>
</dbReference>
<protein>
    <submittedName>
        <fullName evidence="1">DUF3389 family protein</fullName>
    </submittedName>
</protein>
<dbReference type="EMBL" id="JAAIKR010000002">
    <property type="protein sequence ID" value="MBR9727065.1"/>
    <property type="molecule type" value="Genomic_DNA"/>
</dbReference>
<evidence type="ECO:0000313" key="2">
    <source>
        <dbReference type="Proteomes" id="UP000811844"/>
    </source>
</evidence>
<dbReference type="RefSeq" id="WP_153663165.1">
    <property type="nucleotide sequence ID" value="NZ_JAAIKR010000002.1"/>
</dbReference>
<proteinExistence type="predicted"/>
<sequence length="75" mass="8166">MLIPFSQGKLIVTAHEVQCRIQQNQVVLSASVDDISCYHQGLVLVADGGTVRWSIALDNAKQFEQILNETGIAAL</sequence>
<keyword evidence="2" id="KW-1185">Reference proteome</keyword>
<dbReference type="InterPro" id="IPR021811">
    <property type="entry name" value="DUF3389"/>
</dbReference>
<reference evidence="1 2" key="1">
    <citation type="submission" date="2020-02" db="EMBL/GenBank/DDBJ databases">
        <title>Shewanella WXL01 sp. nov., a marine bacterium isolated from green algae in Luhuitou Fringing Reef (Northern South China Sea).</title>
        <authorList>
            <person name="Wang X."/>
        </authorList>
    </citation>
    <scope>NUCLEOTIDE SEQUENCE [LARGE SCALE GENOMIC DNA]</scope>
    <source>
        <strain evidence="1 2">MCCC 1A01895</strain>
    </source>
</reference>
<evidence type="ECO:0000313" key="1">
    <source>
        <dbReference type="EMBL" id="MBR9727065.1"/>
    </source>
</evidence>